<reference evidence="6 7" key="1">
    <citation type="submission" date="2019-07" db="EMBL/GenBank/DDBJ databases">
        <title>Genomes of Cafeteria roenbergensis.</title>
        <authorList>
            <person name="Fischer M.G."/>
            <person name="Hackl T."/>
            <person name="Roman M."/>
        </authorList>
    </citation>
    <scope>NUCLEOTIDE SEQUENCE [LARGE SCALE GENOMIC DNA]</scope>
    <source>
        <strain evidence="6 7">Cflag</strain>
    </source>
</reference>
<evidence type="ECO:0000256" key="1">
    <source>
        <dbReference type="ARBA" id="ARBA00022450"/>
    </source>
</evidence>
<dbReference type="InterPro" id="IPR025110">
    <property type="entry name" value="AMP-bd_C"/>
</dbReference>
<dbReference type="InterPro" id="IPR036736">
    <property type="entry name" value="ACP-like_sf"/>
</dbReference>
<dbReference type="Pfam" id="PF13193">
    <property type="entry name" value="AMP-binding_C"/>
    <property type="match status" value="1"/>
</dbReference>
<dbReference type="InterPro" id="IPR023213">
    <property type="entry name" value="CAT-like_dom_sf"/>
</dbReference>
<dbReference type="NCBIfam" id="TIGR01720">
    <property type="entry name" value="NRPS-para261"/>
    <property type="match status" value="1"/>
</dbReference>
<evidence type="ECO:0000256" key="3">
    <source>
        <dbReference type="ARBA" id="ARBA00022598"/>
    </source>
</evidence>
<dbReference type="Pfam" id="PF00668">
    <property type="entry name" value="Condensation"/>
    <property type="match status" value="2"/>
</dbReference>
<gene>
    <name evidence="6" type="ORF">FNF31_05710</name>
</gene>
<evidence type="ECO:0000313" key="6">
    <source>
        <dbReference type="EMBL" id="KAA0157812.1"/>
    </source>
</evidence>
<dbReference type="Gene3D" id="3.40.50.12780">
    <property type="entry name" value="N-terminal domain of ligase-like"/>
    <property type="match status" value="2"/>
</dbReference>
<dbReference type="GO" id="GO:0043041">
    <property type="term" value="P:amino acid activation for nonribosomal peptide biosynthetic process"/>
    <property type="evidence" value="ECO:0007669"/>
    <property type="project" value="TreeGrafter"/>
</dbReference>
<sequence>MRASATVYEPRSSDRWLQFASLSFDASVEEVFVPLCNGATVVLRSSEMTLSASDFMSACESRGVTVMSCATAFWHQLVDSVTRGETRVPGSVRLVVIGGEACNPSRPGCVGARVPGGSVVNAYGPTEATLYVGGLCLARGYLGRDDLTADRFVPDPFADDVSRSVDGRMYATGDLVRMGEDGTLTYVGRADDQVKIRGFRIELGEIEEVARRHDSVQDCVVRVVKVGGAQHLVGYVVWASESQSTASLASLREGMSRSLPSYMVPSALLELASIPTTALGKIDYRALPVPSEEDFVSSESYVAPSTEVEQALADVWSEVLQRDKVGVMDSFFELGGDSILSLQVVSLCGQRGLNVRPKLLFEHPTIRALAQHVALASAGGASVVAAEQGTVSGEVPLTPIQRWFFSQPLVNRDHFNMSYSLWLDDCVTHDQLGRSLEALALFHDAMGLRFDASEEAASIRVVQRCVGAEQRPGSISLSVASVDGLGEDEAVAIDRIATSASASLDISRGPDCERCGQVRLAFDEVTTDALLKGCHAALGTRIEDLLLAALAASLGRVLSVSDTLVEMEAHGREDLFDDIDLSRTVGWFTASYPVRVHGGDGRDMVAVVKSAKQALRSVPNHGIGYGLLAGTGAVPSDEGIEVSFNYLGVFDSSSSATASGAGAAGAGRRPLVGMERANPGHVIDGRNERARLLEVNAEVVDGLLSVELGYSRFRHHPDTMKEVGRAFELSLRNYLGMCSSGAAIGRTPSDFPLCDVSQPELDGILARHDLARVEDMYALTPMQQGMLFHSAYAESPSEDVYFIQDWFRVSGCVDLGAFQAAWSHVVERHAILRTVFEWEGLAAPVQVVLKDAGLEWRESDLRGLGEAEQAAALRRASVEDRERGFDLRSRPPLRMHGFRVSDGEARVLLSVHHVLVDGWSNSIIAGEVHDVYAALVSGGSPPRRAPVRCPYSGYVQWLRGQSLSDAEDFWRGQLQGLESPTPLPFRSLSEGREGAAVPMGGYHTLEATVRIPGASDLRRSGLTLNTLVCSSWSLLLWQYTGEPDVLFGVTVAGRPASLKHVDEAVGLFINTVALRVPIPSMPPAVTSGSSTRGSGCGAWLAEVQSRLSSVREFEHTPLSRLQGWSDMGSEGSLFHTLVVFENFPEAHDSSEDFCIDEIDSDEKERTNFPVVLTVVPHPSGDSLEMELGFYDGRVSAAQAGRLLDHLSGLIQGLAGAAPSSSRESLADVVVSASRGCAGGQSVHWAGAPSSRDSADETLWSLVKAAVAANPDAIAVTDGSDSITYAELDRRSALLAAALQRRGAGAGGVVGVLLGRSVDAIVSLVSVLRCGAAYLPLDPGQPVSRLAYMVEDSGVGVVLVNGASSGRAAESLAAMEGEGAAARVRVLDVTALGGAVGEGASAGGASAAGGGAAVGEDAGAATPSSLAYIIYTSGSTGKPKGVGVEHRSAVNYMRASATVYEPRSSDRWLQFASLSFDASVEEVFVPLCNGATVVLRSSEMTLSASDFMSACESRG</sequence>
<evidence type="ECO:0000256" key="2">
    <source>
        <dbReference type="ARBA" id="ARBA00022553"/>
    </source>
</evidence>
<evidence type="ECO:0000256" key="4">
    <source>
        <dbReference type="ARBA" id="ARBA00022737"/>
    </source>
</evidence>
<dbReference type="GO" id="GO:0005737">
    <property type="term" value="C:cytoplasm"/>
    <property type="evidence" value="ECO:0007669"/>
    <property type="project" value="TreeGrafter"/>
</dbReference>
<keyword evidence="4" id="KW-0677">Repeat</keyword>
<keyword evidence="2" id="KW-0597">Phosphoprotein</keyword>
<dbReference type="SMART" id="SM00823">
    <property type="entry name" value="PKS_PP"/>
    <property type="match status" value="1"/>
</dbReference>
<dbReference type="Gene3D" id="1.10.1200.10">
    <property type="entry name" value="ACP-like"/>
    <property type="match status" value="1"/>
</dbReference>
<dbReference type="InterPro" id="IPR009081">
    <property type="entry name" value="PP-bd_ACP"/>
</dbReference>
<dbReference type="Pfam" id="PF00501">
    <property type="entry name" value="AMP-binding"/>
    <property type="match status" value="2"/>
</dbReference>
<dbReference type="InterPro" id="IPR000873">
    <property type="entry name" value="AMP-dep_synth/lig_dom"/>
</dbReference>
<keyword evidence="1" id="KW-0596">Phosphopantetheine</keyword>
<protein>
    <recommendedName>
        <fullName evidence="5">Carrier domain-containing protein</fullName>
    </recommendedName>
</protein>
<dbReference type="FunFam" id="1.10.1200.10:FF:000005">
    <property type="entry name" value="Nonribosomal peptide synthetase 1"/>
    <property type="match status" value="1"/>
</dbReference>
<dbReference type="Gene3D" id="3.30.559.30">
    <property type="entry name" value="Nonribosomal peptide synthetase, condensation domain"/>
    <property type="match status" value="2"/>
</dbReference>
<dbReference type="EMBL" id="VLTM01000076">
    <property type="protein sequence ID" value="KAA0157812.1"/>
    <property type="molecule type" value="Genomic_DNA"/>
</dbReference>
<dbReference type="PANTHER" id="PTHR45527:SF1">
    <property type="entry name" value="FATTY ACID SYNTHASE"/>
    <property type="match status" value="1"/>
</dbReference>
<dbReference type="Gene3D" id="3.30.300.30">
    <property type="match status" value="1"/>
</dbReference>
<dbReference type="PROSITE" id="PS00455">
    <property type="entry name" value="AMP_BINDING"/>
    <property type="match status" value="1"/>
</dbReference>
<dbReference type="GO" id="GO:0016874">
    <property type="term" value="F:ligase activity"/>
    <property type="evidence" value="ECO:0007669"/>
    <property type="project" value="UniProtKB-KW"/>
</dbReference>
<dbReference type="CDD" id="cd19543">
    <property type="entry name" value="DCL_NRPS"/>
    <property type="match status" value="1"/>
</dbReference>
<dbReference type="InterPro" id="IPR010060">
    <property type="entry name" value="NRPS_synth"/>
</dbReference>
<dbReference type="InterPro" id="IPR042099">
    <property type="entry name" value="ANL_N_sf"/>
</dbReference>
<dbReference type="SUPFAM" id="SSF56801">
    <property type="entry name" value="Acetyl-CoA synthetase-like"/>
    <property type="match status" value="2"/>
</dbReference>
<name>A0A5A8CX99_CAFRO</name>
<dbReference type="SUPFAM" id="SSF52777">
    <property type="entry name" value="CoA-dependent acyltransferases"/>
    <property type="match status" value="4"/>
</dbReference>
<accession>A0A5A8CX99</accession>
<dbReference type="InterPro" id="IPR020845">
    <property type="entry name" value="AMP-binding_CS"/>
</dbReference>
<dbReference type="SUPFAM" id="SSF47336">
    <property type="entry name" value="ACP-like"/>
    <property type="match status" value="1"/>
</dbReference>
<evidence type="ECO:0000259" key="5">
    <source>
        <dbReference type="PROSITE" id="PS50075"/>
    </source>
</evidence>
<dbReference type="GO" id="GO:0044550">
    <property type="term" value="P:secondary metabolite biosynthetic process"/>
    <property type="evidence" value="ECO:0007669"/>
    <property type="project" value="TreeGrafter"/>
</dbReference>
<organism evidence="6 7">
    <name type="scientific">Cafeteria roenbergensis</name>
    <name type="common">Marine flagellate</name>
    <dbReference type="NCBI Taxonomy" id="33653"/>
    <lineage>
        <taxon>Eukaryota</taxon>
        <taxon>Sar</taxon>
        <taxon>Stramenopiles</taxon>
        <taxon>Bigyra</taxon>
        <taxon>Opalozoa</taxon>
        <taxon>Bicosoecida</taxon>
        <taxon>Cafeteriaceae</taxon>
        <taxon>Cafeteria</taxon>
    </lineage>
</organism>
<proteinExistence type="predicted"/>
<dbReference type="InterPro" id="IPR001242">
    <property type="entry name" value="Condensation_dom"/>
</dbReference>
<keyword evidence="3" id="KW-0436">Ligase</keyword>
<dbReference type="PROSITE" id="PS50075">
    <property type="entry name" value="CARRIER"/>
    <property type="match status" value="1"/>
</dbReference>
<dbReference type="Proteomes" id="UP000325113">
    <property type="component" value="Unassembled WGS sequence"/>
</dbReference>
<dbReference type="SMART" id="SM01294">
    <property type="entry name" value="PKS_PP_betabranch"/>
    <property type="match status" value="1"/>
</dbReference>
<dbReference type="GO" id="GO:0031177">
    <property type="term" value="F:phosphopantetheine binding"/>
    <property type="evidence" value="ECO:0007669"/>
    <property type="project" value="InterPro"/>
</dbReference>
<dbReference type="InterPro" id="IPR020806">
    <property type="entry name" value="PKS_PP-bd"/>
</dbReference>
<dbReference type="Pfam" id="PF00550">
    <property type="entry name" value="PP-binding"/>
    <property type="match status" value="1"/>
</dbReference>
<dbReference type="Gene3D" id="3.40.50.980">
    <property type="match status" value="1"/>
</dbReference>
<evidence type="ECO:0000313" key="7">
    <source>
        <dbReference type="Proteomes" id="UP000325113"/>
    </source>
</evidence>
<dbReference type="PANTHER" id="PTHR45527">
    <property type="entry name" value="NONRIBOSOMAL PEPTIDE SYNTHETASE"/>
    <property type="match status" value="1"/>
</dbReference>
<dbReference type="InterPro" id="IPR045851">
    <property type="entry name" value="AMP-bd_C_sf"/>
</dbReference>
<feature type="domain" description="Carrier" evidence="5">
    <location>
        <begin position="303"/>
        <end position="377"/>
    </location>
</feature>
<comment type="caution">
    <text evidence="6">The sequence shown here is derived from an EMBL/GenBank/DDBJ whole genome shotgun (WGS) entry which is preliminary data.</text>
</comment>
<dbReference type="Gene3D" id="3.30.559.10">
    <property type="entry name" value="Chloramphenicol acetyltransferase-like domain"/>
    <property type="match status" value="1"/>
</dbReference>